<keyword evidence="4" id="KW-1185">Reference proteome</keyword>
<organism evidence="3 4">
    <name type="scientific">Candolleomyces aberdarensis</name>
    <dbReference type="NCBI Taxonomy" id="2316362"/>
    <lineage>
        <taxon>Eukaryota</taxon>
        <taxon>Fungi</taxon>
        <taxon>Dikarya</taxon>
        <taxon>Basidiomycota</taxon>
        <taxon>Agaricomycotina</taxon>
        <taxon>Agaricomycetes</taxon>
        <taxon>Agaricomycetidae</taxon>
        <taxon>Agaricales</taxon>
        <taxon>Agaricineae</taxon>
        <taxon>Psathyrellaceae</taxon>
        <taxon>Candolleomyces</taxon>
    </lineage>
</organism>
<evidence type="ECO:0000313" key="3">
    <source>
        <dbReference type="EMBL" id="RXW12771.1"/>
    </source>
</evidence>
<name>A0A4Q2D343_9AGAR</name>
<protein>
    <submittedName>
        <fullName evidence="3">Uncharacterized protein</fullName>
    </submittedName>
</protein>
<evidence type="ECO:0000313" key="4">
    <source>
        <dbReference type="Proteomes" id="UP000290288"/>
    </source>
</evidence>
<feature type="signal peptide" evidence="2">
    <location>
        <begin position="1"/>
        <end position="17"/>
    </location>
</feature>
<sequence>MHASFCIIVETLLSQLAQSPYQPPAELCHETWDGKVTEGVESSTCRGKEEHPFIYDAPASHSLRWSTVQTVVEFKSRGSEYHHLPSIVERSEASRFSSASSHLSDDWVSNEDKNSSSCSTECSICDRNAQTSSDDALAVASELNEFGKRSRPSAGLDSDESGRVSKRRKLPENGLQVRSHALECFAATS</sequence>
<feature type="non-terminal residue" evidence="3">
    <location>
        <position position="189"/>
    </location>
</feature>
<feature type="chain" id="PRO_5020912811" evidence="2">
    <location>
        <begin position="18"/>
        <end position="189"/>
    </location>
</feature>
<dbReference type="Proteomes" id="UP000290288">
    <property type="component" value="Unassembled WGS sequence"/>
</dbReference>
<gene>
    <name evidence="3" type="ORF">EST38_g13082</name>
</gene>
<dbReference type="EMBL" id="SDEE01001126">
    <property type="protein sequence ID" value="RXW12771.1"/>
    <property type="molecule type" value="Genomic_DNA"/>
</dbReference>
<accession>A0A4Q2D343</accession>
<evidence type="ECO:0000256" key="1">
    <source>
        <dbReference type="SAM" id="MobiDB-lite"/>
    </source>
</evidence>
<keyword evidence="2" id="KW-0732">Signal</keyword>
<dbReference type="AlphaFoldDB" id="A0A4Q2D343"/>
<feature type="region of interest" description="Disordered" evidence="1">
    <location>
        <begin position="143"/>
        <end position="172"/>
    </location>
</feature>
<comment type="caution">
    <text evidence="3">The sequence shown here is derived from an EMBL/GenBank/DDBJ whole genome shotgun (WGS) entry which is preliminary data.</text>
</comment>
<proteinExistence type="predicted"/>
<reference evidence="3 4" key="1">
    <citation type="submission" date="2019-01" db="EMBL/GenBank/DDBJ databases">
        <title>Draft genome sequence of Psathyrella aberdarensis IHI B618.</title>
        <authorList>
            <person name="Buettner E."/>
            <person name="Kellner H."/>
        </authorList>
    </citation>
    <scope>NUCLEOTIDE SEQUENCE [LARGE SCALE GENOMIC DNA]</scope>
    <source>
        <strain evidence="3 4">IHI B618</strain>
    </source>
</reference>
<evidence type="ECO:0000256" key="2">
    <source>
        <dbReference type="SAM" id="SignalP"/>
    </source>
</evidence>